<feature type="region of interest" description="Disordered" evidence="1">
    <location>
        <begin position="24"/>
        <end position="46"/>
    </location>
</feature>
<feature type="chain" id="PRO_5015653302" description="DUF4142 domain-containing protein" evidence="2">
    <location>
        <begin position="19"/>
        <end position="237"/>
    </location>
</feature>
<evidence type="ECO:0000256" key="1">
    <source>
        <dbReference type="SAM" id="MobiDB-lite"/>
    </source>
</evidence>
<evidence type="ECO:0000313" key="4">
    <source>
        <dbReference type="Proteomes" id="UP000237310"/>
    </source>
</evidence>
<name>A0A2S5AB92_9FLAO</name>
<keyword evidence="4" id="KW-1185">Reference proteome</keyword>
<sequence>MKRLIYLAILLLATAIQAQNFDEPKNASIPDEETKTATKSAEKEPHNASVVAAAMEKVFYINAKRAGLTDDKTKDLIKIIDERNQVLKDLDTRKKQANAPFSIEDPGTLFNFKIKEARNRYAKKISQLVTYNQYCYFVVDNYREEAIEKAKPEYMQLSKGNPDLTKDQKQKLYKLIYSYHLNQLLTNSYLSFDSNLLKPKLGVLRFNFEKEFAKTCKEYNVKVNESKGSTSNGFQWN</sequence>
<dbReference type="RefSeq" id="WP_103805684.1">
    <property type="nucleotide sequence ID" value="NZ_PQVG01000004.1"/>
</dbReference>
<evidence type="ECO:0008006" key="5">
    <source>
        <dbReference type="Google" id="ProtNLM"/>
    </source>
</evidence>
<feature type="signal peptide" evidence="2">
    <location>
        <begin position="1"/>
        <end position="18"/>
    </location>
</feature>
<accession>A0A2S5AB92</accession>
<reference evidence="3 4" key="1">
    <citation type="submission" date="2018-01" db="EMBL/GenBank/DDBJ databases">
        <authorList>
            <person name="Gaut B.S."/>
            <person name="Morton B.R."/>
            <person name="Clegg M.T."/>
            <person name="Duvall M.R."/>
        </authorList>
    </citation>
    <scope>NUCLEOTIDE SEQUENCE [LARGE SCALE GENOMIC DNA]</scope>
    <source>
        <strain evidence="3 4">HR-AY</strain>
    </source>
</reference>
<feature type="compositionally biased region" description="Basic and acidic residues" evidence="1">
    <location>
        <begin position="32"/>
        <end position="46"/>
    </location>
</feature>
<comment type="caution">
    <text evidence="3">The sequence shown here is derived from an EMBL/GenBank/DDBJ whole genome shotgun (WGS) entry which is preliminary data.</text>
</comment>
<organism evidence="3 4">
    <name type="scientific">Flavobacterium alvei</name>
    <dbReference type="NCBI Taxonomy" id="2080416"/>
    <lineage>
        <taxon>Bacteria</taxon>
        <taxon>Pseudomonadati</taxon>
        <taxon>Bacteroidota</taxon>
        <taxon>Flavobacteriia</taxon>
        <taxon>Flavobacteriales</taxon>
        <taxon>Flavobacteriaceae</taxon>
        <taxon>Flavobacterium</taxon>
    </lineage>
</organism>
<gene>
    <name evidence="3" type="ORF">C3L50_08170</name>
</gene>
<keyword evidence="2" id="KW-0732">Signal</keyword>
<protein>
    <recommendedName>
        <fullName evidence="5">DUF4142 domain-containing protein</fullName>
    </recommendedName>
</protein>
<dbReference type="Proteomes" id="UP000237310">
    <property type="component" value="Unassembled WGS sequence"/>
</dbReference>
<evidence type="ECO:0000313" key="3">
    <source>
        <dbReference type="EMBL" id="POY39796.1"/>
    </source>
</evidence>
<proteinExistence type="predicted"/>
<evidence type="ECO:0000256" key="2">
    <source>
        <dbReference type="SAM" id="SignalP"/>
    </source>
</evidence>
<dbReference type="AlphaFoldDB" id="A0A2S5AB92"/>
<dbReference type="OrthoDB" id="1362895at2"/>
<dbReference type="EMBL" id="PQVG01000004">
    <property type="protein sequence ID" value="POY39796.1"/>
    <property type="molecule type" value="Genomic_DNA"/>
</dbReference>